<comment type="caution">
    <text evidence="1">The sequence shown here is derived from an EMBL/GenBank/DDBJ whole genome shotgun (WGS) entry which is preliminary data.</text>
</comment>
<reference evidence="1 2" key="1">
    <citation type="submission" date="2024-09" db="EMBL/GenBank/DDBJ databases">
        <authorList>
            <person name="Sun Q."/>
            <person name="Mori K."/>
        </authorList>
    </citation>
    <scope>NUCLEOTIDE SEQUENCE [LARGE SCALE GENOMIC DNA]</scope>
    <source>
        <strain evidence="1 2">CCM 7609</strain>
    </source>
</reference>
<dbReference type="Proteomes" id="UP001589575">
    <property type="component" value="Unassembled WGS sequence"/>
</dbReference>
<sequence length="45" mass="5252">MVGWSRTSSRVVGLRYWARGFSVAWWRFFTATVATSSRVAPKSWR</sequence>
<keyword evidence="2" id="KW-1185">Reference proteome</keyword>
<gene>
    <name evidence="1" type="ORF">ACFFX0_18860</name>
</gene>
<proteinExistence type="predicted"/>
<evidence type="ECO:0000313" key="1">
    <source>
        <dbReference type="EMBL" id="MFB9073150.1"/>
    </source>
</evidence>
<evidence type="ECO:0000313" key="2">
    <source>
        <dbReference type="Proteomes" id="UP001589575"/>
    </source>
</evidence>
<organism evidence="1 2">
    <name type="scientific">Citricoccus parietis</name>
    <dbReference type="NCBI Taxonomy" id="592307"/>
    <lineage>
        <taxon>Bacteria</taxon>
        <taxon>Bacillati</taxon>
        <taxon>Actinomycetota</taxon>
        <taxon>Actinomycetes</taxon>
        <taxon>Micrococcales</taxon>
        <taxon>Micrococcaceae</taxon>
        <taxon>Citricoccus</taxon>
    </lineage>
</organism>
<name>A0ABV5G2K6_9MICC</name>
<protein>
    <submittedName>
        <fullName evidence="1">Uncharacterized protein</fullName>
    </submittedName>
</protein>
<dbReference type="EMBL" id="JBHMFI010000001">
    <property type="protein sequence ID" value="MFB9073150.1"/>
    <property type="molecule type" value="Genomic_DNA"/>
</dbReference>
<accession>A0ABV5G2K6</accession>